<dbReference type="EMBL" id="WJQS01000007">
    <property type="protein sequence ID" value="MRI85841.1"/>
    <property type="molecule type" value="Genomic_DNA"/>
</dbReference>
<dbReference type="InterPro" id="IPR036291">
    <property type="entry name" value="NAD(P)-bd_dom_sf"/>
</dbReference>
<organism evidence="4 5">
    <name type="scientific">Fundicoccus ignavus</name>
    <dbReference type="NCBI Taxonomy" id="2664442"/>
    <lineage>
        <taxon>Bacteria</taxon>
        <taxon>Bacillati</taxon>
        <taxon>Bacillota</taxon>
        <taxon>Bacilli</taxon>
        <taxon>Lactobacillales</taxon>
        <taxon>Aerococcaceae</taxon>
        <taxon>Fundicoccus</taxon>
    </lineage>
</organism>
<dbReference type="CDD" id="cd05276">
    <property type="entry name" value="p53_inducible_oxidoreductase"/>
    <property type="match status" value="1"/>
</dbReference>
<evidence type="ECO:0000256" key="2">
    <source>
        <dbReference type="ARBA" id="ARBA00023002"/>
    </source>
</evidence>
<dbReference type="Proteomes" id="UP000430975">
    <property type="component" value="Unassembled WGS sequence"/>
</dbReference>
<evidence type="ECO:0000259" key="3">
    <source>
        <dbReference type="SMART" id="SM00829"/>
    </source>
</evidence>
<keyword evidence="1" id="KW-0521">NADP</keyword>
<dbReference type="InterPro" id="IPR011032">
    <property type="entry name" value="GroES-like_sf"/>
</dbReference>
<keyword evidence="5" id="KW-1185">Reference proteome</keyword>
<dbReference type="GO" id="GO:0070402">
    <property type="term" value="F:NADPH binding"/>
    <property type="evidence" value="ECO:0007669"/>
    <property type="project" value="TreeGrafter"/>
</dbReference>
<dbReference type="Gene3D" id="3.90.180.10">
    <property type="entry name" value="Medium-chain alcohol dehydrogenases, catalytic domain"/>
    <property type="match status" value="1"/>
</dbReference>
<reference evidence="4 5" key="1">
    <citation type="submission" date="2019-11" db="EMBL/GenBank/DDBJ databases">
        <title>Characterisation of Fundicoccus ignavus gen. nov. sp. nov., a novel genus of the family Aerococcaceae isolated from bulk tank milk.</title>
        <authorList>
            <person name="Siebert A."/>
            <person name="Huptas C."/>
            <person name="Wenning M."/>
            <person name="Scherer S."/>
            <person name="Doll E.V."/>
        </authorList>
    </citation>
    <scope>NUCLEOTIDE SEQUENCE [LARGE SCALE GENOMIC DNA]</scope>
    <source>
        <strain evidence="4 5">WS4759</strain>
    </source>
</reference>
<dbReference type="SMART" id="SM00829">
    <property type="entry name" value="PKS_ER"/>
    <property type="match status" value="1"/>
</dbReference>
<feature type="domain" description="Enoyl reductase (ER)" evidence="3">
    <location>
        <begin position="12"/>
        <end position="331"/>
    </location>
</feature>
<dbReference type="PANTHER" id="PTHR48106">
    <property type="entry name" value="QUINONE OXIDOREDUCTASE PIG3-RELATED"/>
    <property type="match status" value="1"/>
</dbReference>
<name>A0A6I2GK02_9LACT</name>
<dbReference type="PANTHER" id="PTHR48106:SF18">
    <property type="entry name" value="QUINONE OXIDOREDUCTASE PIG3"/>
    <property type="match status" value="1"/>
</dbReference>
<dbReference type="SUPFAM" id="SSF51735">
    <property type="entry name" value="NAD(P)-binding Rossmann-fold domains"/>
    <property type="match status" value="1"/>
</dbReference>
<dbReference type="InterPro" id="IPR014189">
    <property type="entry name" value="Quinone_OxRdtase_PIG3"/>
</dbReference>
<dbReference type="RefSeq" id="WP_153863702.1">
    <property type="nucleotide sequence ID" value="NZ_WJQS01000007.1"/>
</dbReference>
<comment type="caution">
    <text evidence="4">The sequence shown here is derived from an EMBL/GenBank/DDBJ whole genome shotgun (WGS) entry which is preliminary data.</text>
</comment>
<proteinExistence type="predicted"/>
<dbReference type="SUPFAM" id="SSF50129">
    <property type="entry name" value="GroES-like"/>
    <property type="match status" value="1"/>
</dbReference>
<keyword evidence="2" id="KW-0560">Oxidoreductase</keyword>
<dbReference type="NCBIfam" id="TIGR02824">
    <property type="entry name" value="quinone_pig3"/>
    <property type="match status" value="1"/>
</dbReference>
<dbReference type="GO" id="GO:0016651">
    <property type="term" value="F:oxidoreductase activity, acting on NAD(P)H"/>
    <property type="evidence" value="ECO:0007669"/>
    <property type="project" value="TreeGrafter"/>
</dbReference>
<accession>A0A6I2GK02</accession>
<dbReference type="InterPro" id="IPR013149">
    <property type="entry name" value="ADH-like_C"/>
</dbReference>
<evidence type="ECO:0000313" key="4">
    <source>
        <dbReference type="EMBL" id="MRI85841.1"/>
    </source>
</evidence>
<protein>
    <submittedName>
        <fullName evidence="4">Zinc-binding dehydrogenase</fullName>
    </submittedName>
</protein>
<dbReference type="Pfam" id="PF08240">
    <property type="entry name" value="ADH_N"/>
    <property type="match status" value="1"/>
</dbReference>
<gene>
    <name evidence="4" type="ORF">GIY09_08175</name>
</gene>
<sequence>MKGIIVKQTETGNCLEYQDVPAPHLESSDLLIEVMASGVNRTDLMTRNRQAGYADGPVPTEVERVELGVEISGVVVQIGDAVTDFSVGDHVMGLVDGGGYAEYARMPASRAMHIPEGLEFTDAAAIPEVFLTAYQNLFWHGQLSEGKTVLIHAGASGVGTAAIQLVKQVPNTTVIVTAGSQEKLTFCQSLGADVLINYKEENFTERVLEATEGRGADIIMDFVGASYWSRNLESIAVEGRWLLIGALGGSLVPEVQLFDLMKKFVTLTGTLLTPRTAEYKARLSHEFLARFGQAFTDGQLRPVVDQVFDLSEAEAAQQRMKDNLNTGKILLTNRSV</sequence>
<dbReference type="InterPro" id="IPR013154">
    <property type="entry name" value="ADH-like_N"/>
</dbReference>
<evidence type="ECO:0000313" key="5">
    <source>
        <dbReference type="Proteomes" id="UP000430975"/>
    </source>
</evidence>
<dbReference type="Gene3D" id="3.40.50.720">
    <property type="entry name" value="NAD(P)-binding Rossmann-like Domain"/>
    <property type="match status" value="1"/>
</dbReference>
<dbReference type="Pfam" id="PF00107">
    <property type="entry name" value="ADH_zinc_N"/>
    <property type="match status" value="1"/>
</dbReference>
<evidence type="ECO:0000256" key="1">
    <source>
        <dbReference type="ARBA" id="ARBA00022857"/>
    </source>
</evidence>
<dbReference type="InterPro" id="IPR020843">
    <property type="entry name" value="ER"/>
</dbReference>
<dbReference type="AlphaFoldDB" id="A0A6I2GK02"/>